<sequence>MNKKSLSLELNTSPRTIQRDIDDIRNFLYESKNWMGVENEISYDYKYESYRLSNNKVENVHFMYELLASLFVTSPTLNPSFYQYLKNLIMELYPINQKSLLKYLNKFTVDEFKNQLTPLALSIKALNENKYLVDNQKLIIPLSIFYQLNTFYLVYQMGNEVYIYDINKMNLCITDKDVNIKQMPNIQTYITLEVSKDIWLKIHKYYRAHVIEKLDEYTLIATFKMTKLEAIQLCFMYRSNIRIISPPDLKDQVIDELLTLQLYSNSHF</sequence>
<reference evidence="1" key="1">
    <citation type="submission" date="2022-09" db="EMBL/GenBank/DDBJ databases">
        <authorList>
            <person name="De Moura G.S."/>
            <person name="Carvalho E."/>
            <person name="Ramos Sanchez E.M."/>
            <person name="Sellera F.P."/>
            <person name="Marques M.F.S."/>
            <person name="Heinemann M.B."/>
            <person name="De Vliegher S."/>
            <person name="Souza F.N."/>
            <person name="Mota R.A."/>
        </authorList>
    </citation>
    <scope>NUCLEOTIDE SEQUENCE</scope>
    <source>
        <strain evidence="1">BR656</strain>
    </source>
</reference>
<dbReference type="Proteomes" id="UP001176210">
    <property type="component" value="Unassembled WGS sequence"/>
</dbReference>
<protein>
    <submittedName>
        <fullName evidence="1">Transcriptional regulator</fullName>
    </submittedName>
</protein>
<comment type="caution">
    <text evidence="1">The sequence shown here is derived from an EMBL/GenBank/DDBJ whole genome shotgun (WGS) entry which is preliminary data.</text>
</comment>
<accession>A0ABT7HY83</accession>
<reference evidence="1" key="2">
    <citation type="journal article" date="2023" name="Vet. Microbiol.">
        <title>Emergence of livestock-associated Mammaliicoccus sciuri ST71 co-harbouring mecA and mecC genes in Brazil.</title>
        <authorList>
            <person name="de Moura G.S."/>
            <person name="de Carvalho E."/>
            <person name="Ramos Sanchez E.M."/>
            <person name="Sellera F.P."/>
            <person name="Marques M.F.S."/>
            <person name="Heinemann M.B."/>
            <person name="De Vliegher S."/>
            <person name="Souza F.N."/>
            <person name="Mota R.A."/>
        </authorList>
    </citation>
    <scope>NUCLEOTIDE SEQUENCE</scope>
    <source>
        <strain evidence="1">BR656</strain>
    </source>
</reference>
<evidence type="ECO:0000313" key="1">
    <source>
        <dbReference type="EMBL" id="MDL0117111.1"/>
    </source>
</evidence>
<gene>
    <name evidence="1" type="ORF">OWO77_09055</name>
</gene>
<name>A0ABT7HY83_MAMSC</name>
<keyword evidence="2" id="KW-1185">Reference proteome</keyword>
<proteinExistence type="predicted"/>
<organism evidence="1 2">
    <name type="scientific">Mammaliicoccus sciuri</name>
    <name type="common">Staphylococcus sciuri</name>
    <dbReference type="NCBI Taxonomy" id="1296"/>
    <lineage>
        <taxon>Bacteria</taxon>
        <taxon>Bacillati</taxon>
        <taxon>Bacillota</taxon>
        <taxon>Bacilli</taxon>
        <taxon>Bacillales</taxon>
        <taxon>Staphylococcaceae</taxon>
        <taxon>Mammaliicoccus</taxon>
    </lineage>
</organism>
<evidence type="ECO:0000313" key="2">
    <source>
        <dbReference type="Proteomes" id="UP001176210"/>
    </source>
</evidence>
<dbReference type="EMBL" id="JAPNQM010000004">
    <property type="protein sequence ID" value="MDL0117111.1"/>
    <property type="molecule type" value="Genomic_DNA"/>
</dbReference>